<dbReference type="Gene3D" id="6.10.250.2860">
    <property type="match status" value="1"/>
</dbReference>
<comment type="subcellular location">
    <subcellularLocation>
        <location evidence="6">Cytoplasm</location>
    </subcellularLocation>
    <text evidence="6">May associate with membranes.</text>
</comment>
<dbReference type="GO" id="GO:0043022">
    <property type="term" value="F:ribosome binding"/>
    <property type="evidence" value="ECO:0007669"/>
    <property type="project" value="TreeGrafter"/>
</dbReference>
<dbReference type="InterPro" id="IPR005225">
    <property type="entry name" value="Small_GTP-bd"/>
</dbReference>
<evidence type="ECO:0000256" key="5">
    <source>
        <dbReference type="ARBA" id="ARBA00023134"/>
    </source>
</evidence>
<sequence>MVKLKRIDLSVRAERAVLLHAILHNGNENGNSLTELENLASTAGAKVLYSVVQRRASIEPSFYVGKGKVFQLAELCKDKNIDVVICDDDLAPAQVQNLEKVIDTKVIDRSELILDIFATRAKTAQAKLQVELAQLEYTKPRLKRMWTHLSRIEGGIGTRGPGEKQLEVDRRLVLKRILALKKKLRQIEKRRKDQVKSRKEHTTVSLVGYTNAGKSTLMNMLTDAGVFVEDKLFATLDTKTSLCELENGKKVILSDTVGFIRKLPHHLIASFEATLEEVRWADFLLHVVDVSSPDVIDQVDAVNNVLKELECDKKPIIMVLNKVDAVKDASIITFFQSKYDNTVTISALTGRGLEGLKQKMISFAHKGCKEIKLECSVGNGKLLAYIYENSKVLSRKFTNSSVHFHIIIEEKSLSRLYLLGGNNLSVTHIL</sequence>
<keyword evidence="2 8" id="KW-0479">Metal-binding</keyword>
<dbReference type="InterPro" id="IPR016496">
    <property type="entry name" value="GTPase_HflX"/>
</dbReference>
<evidence type="ECO:0000313" key="11">
    <source>
        <dbReference type="Proteomes" id="UP000094056"/>
    </source>
</evidence>
<dbReference type="InterPro" id="IPR042108">
    <property type="entry name" value="GTPase_HflX_N_sf"/>
</dbReference>
<keyword evidence="3 6" id="KW-0547">Nucleotide-binding</keyword>
<feature type="binding site" evidence="7">
    <location>
        <begin position="255"/>
        <end position="258"/>
    </location>
    <ligand>
        <name>GTP</name>
        <dbReference type="ChEBI" id="CHEBI:37565"/>
    </ligand>
</feature>
<keyword evidence="4 8" id="KW-0460">Magnesium</keyword>
<comment type="similarity">
    <text evidence="6">Belongs to the TRAFAC class OBG-HflX-like GTPase superfamily. HflX GTPase family.</text>
</comment>
<dbReference type="FunFam" id="3.40.50.11060:FF:000001">
    <property type="entry name" value="GTPase HflX"/>
    <property type="match status" value="1"/>
</dbReference>
<dbReference type="Gene3D" id="3.40.50.300">
    <property type="entry name" value="P-loop containing nucleotide triphosphate hydrolases"/>
    <property type="match status" value="1"/>
</dbReference>
<keyword evidence="1 6" id="KW-0963">Cytoplasm</keyword>
<dbReference type="GO" id="GO:0005525">
    <property type="term" value="F:GTP binding"/>
    <property type="evidence" value="ECO:0007669"/>
    <property type="project" value="UniProtKB-UniRule"/>
</dbReference>
<evidence type="ECO:0000256" key="7">
    <source>
        <dbReference type="PIRSR" id="PIRSR006809-1"/>
    </source>
</evidence>
<dbReference type="Pfam" id="PF13167">
    <property type="entry name" value="GTP-bdg_N"/>
    <property type="match status" value="1"/>
</dbReference>
<dbReference type="PIRSF" id="PIRSF006809">
    <property type="entry name" value="GTP-binding_hflX_prd"/>
    <property type="match status" value="1"/>
</dbReference>
<proteinExistence type="inferred from homology"/>
<feature type="binding site" evidence="7">
    <location>
        <begin position="321"/>
        <end position="324"/>
    </location>
    <ligand>
        <name>GTP</name>
        <dbReference type="ChEBI" id="CHEBI:37565"/>
    </ligand>
</feature>
<dbReference type="InterPro" id="IPR027417">
    <property type="entry name" value="P-loop_NTPase"/>
</dbReference>
<evidence type="ECO:0000256" key="6">
    <source>
        <dbReference type="HAMAP-Rule" id="MF_00900"/>
    </source>
</evidence>
<dbReference type="NCBIfam" id="TIGR03156">
    <property type="entry name" value="GTP_HflX"/>
    <property type="match status" value="1"/>
</dbReference>
<evidence type="ECO:0000313" key="10">
    <source>
        <dbReference type="EMBL" id="ODS31112.1"/>
    </source>
</evidence>
<gene>
    <name evidence="6" type="primary">hflX</name>
    <name evidence="10" type="ORF">SCARUB_03758</name>
</gene>
<dbReference type="PROSITE" id="PS51705">
    <property type="entry name" value="G_HFLX"/>
    <property type="match status" value="1"/>
</dbReference>
<dbReference type="PANTHER" id="PTHR10229">
    <property type="entry name" value="GTP-BINDING PROTEIN HFLX"/>
    <property type="match status" value="1"/>
</dbReference>
<dbReference type="NCBIfam" id="TIGR00231">
    <property type="entry name" value="small_GTP"/>
    <property type="match status" value="1"/>
</dbReference>
<dbReference type="GO" id="GO:0003924">
    <property type="term" value="F:GTPase activity"/>
    <property type="evidence" value="ECO:0007669"/>
    <property type="project" value="UniProtKB-UniRule"/>
</dbReference>
<dbReference type="InterPro" id="IPR032305">
    <property type="entry name" value="GTP-bd_M"/>
</dbReference>
<dbReference type="EMBL" id="MAYW01000142">
    <property type="protein sequence ID" value="ODS31112.1"/>
    <property type="molecule type" value="Genomic_DNA"/>
</dbReference>
<comment type="subunit">
    <text evidence="6">Monomer. Associates with the 50S ribosomal subunit.</text>
</comment>
<dbReference type="InterPro" id="IPR025121">
    <property type="entry name" value="GTPase_HflX_N"/>
</dbReference>
<dbReference type="Pfam" id="PF16360">
    <property type="entry name" value="GTP-bdg_M"/>
    <property type="match status" value="1"/>
</dbReference>
<dbReference type="GO" id="GO:0046872">
    <property type="term" value="F:metal ion binding"/>
    <property type="evidence" value="ECO:0007669"/>
    <property type="project" value="UniProtKB-KW"/>
</dbReference>
<comment type="caution">
    <text evidence="10">The sequence shown here is derived from an EMBL/GenBank/DDBJ whole genome shotgun (WGS) entry which is preliminary data.</text>
</comment>
<dbReference type="Gene3D" id="3.40.50.11060">
    <property type="entry name" value="GTPase HflX, N-terminal domain"/>
    <property type="match status" value="1"/>
</dbReference>
<dbReference type="CDD" id="cd01878">
    <property type="entry name" value="HflX"/>
    <property type="match status" value="1"/>
</dbReference>
<reference evidence="10 11" key="1">
    <citation type="submission" date="2016-07" db="EMBL/GenBank/DDBJ databases">
        <title>Draft genome of Scalindua rubra, obtained from a brine-seawater interface in the Red Sea, sheds light on salt adaptation in anammox bacteria.</title>
        <authorList>
            <person name="Speth D.R."/>
            <person name="Lagkouvardos I."/>
            <person name="Wang Y."/>
            <person name="Qian P.-Y."/>
            <person name="Dutilh B.E."/>
            <person name="Jetten M.S."/>
        </authorList>
    </citation>
    <scope>NUCLEOTIDE SEQUENCE [LARGE SCALE GENOMIC DNA]</scope>
    <source>
        <strain evidence="10">BSI-1</strain>
    </source>
</reference>
<evidence type="ECO:0000256" key="8">
    <source>
        <dbReference type="PIRSR" id="PIRSR006809-2"/>
    </source>
</evidence>
<evidence type="ECO:0000256" key="4">
    <source>
        <dbReference type="ARBA" id="ARBA00022842"/>
    </source>
</evidence>
<evidence type="ECO:0000259" key="9">
    <source>
        <dbReference type="PROSITE" id="PS51705"/>
    </source>
</evidence>
<dbReference type="SUPFAM" id="SSF52540">
    <property type="entry name" value="P-loop containing nucleoside triphosphate hydrolases"/>
    <property type="match status" value="1"/>
</dbReference>
<accession>A0A1E3X6A2</accession>
<feature type="binding site" evidence="7">
    <location>
        <begin position="208"/>
        <end position="215"/>
    </location>
    <ligand>
        <name>GTP</name>
        <dbReference type="ChEBI" id="CHEBI:37565"/>
    </ligand>
</feature>
<name>A0A1E3X6A2_9BACT</name>
<evidence type="ECO:0000256" key="3">
    <source>
        <dbReference type="ARBA" id="ARBA00022741"/>
    </source>
</evidence>
<feature type="binding site" evidence="7">
    <location>
        <begin position="233"/>
        <end position="237"/>
    </location>
    <ligand>
        <name>GTP</name>
        <dbReference type="ChEBI" id="CHEBI:37565"/>
    </ligand>
</feature>
<dbReference type="HAMAP" id="MF_00900">
    <property type="entry name" value="GTPase_HflX"/>
    <property type="match status" value="1"/>
</dbReference>
<dbReference type="Pfam" id="PF01926">
    <property type="entry name" value="MMR_HSR1"/>
    <property type="match status" value="1"/>
</dbReference>
<dbReference type="AlphaFoldDB" id="A0A1E3X6A2"/>
<evidence type="ECO:0000256" key="2">
    <source>
        <dbReference type="ARBA" id="ARBA00022723"/>
    </source>
</evidence>
<feature type="binding site" evidence="8">
    <location>
        <position position="235"/>
    </location>
    <ligand>
        <name>Mg(2+)</name>
        <dbReference type="ChEBI" id="CHEBI:18420"/>
    </ligand>
</feature>
<feature type="binding site" evidence="8">
    <location>
        <position position="215"/>
    </location>
    <ligand>
        <name>Mg(2+)</name>
        <dbReference type="ChEBI" id="CHEBI:18420"/>
    </ligand>
</feature>
<dbReference type="InterPro" id="IPR030394">
    <property type="entry name" value="G_HFLX_dom"/>
</dbReference>
<keyword evidence="5 6" id="KW-0342">GTP-binding</keyword>
<evidence type="ECO:0000256" key="1">
    <source>
        <dbReference type="ARBA" id="ARBA00022490"/>
    </source>
</evidence>
<feature type="binding site" evidence="7">
    <location>
        <begin position="346"/>
        <end position="348"/>
    </location>
    <ligand>
        <name>GTP</name>
        <dbReference type="ChEBI" id="CHEBI:37565"/>
    </ligand>
</feature>
<dbReference type="InterPro" id="IPR006073">
    <property type="entry name" value="GTP-bd"/>
</dbReference>
<protein>
    <recommendedName>
        <fullName evidence="6">GTPase HflX</fullName>
    </recommendedName>
    <alternativeName>
        <fullName evidence="6">GTP-binding protein HflX</fullName>
    </alternativeName>
</protein>
<dbReference type="PRINTS" id="PR00326">
    <property type="entry name" value="GTP1OBG"/>
</dbReference>
<comment type="function">
    <text evidence="6">GTPase that associates with the 50S ribosomal subunit and may have a role during protein synthesis or ribosome biogenesis.</text>
</comment>
<dbReference type="Proteomes" id="UP000094056">
    <property type="component" value="Unassembled WGS sequence"/>
</dbReference>
<organism evidence="10 11">
    <name type="scientific">Candidatus Scalindua rubra</name>
    <dbReference type="NCBI Taxonomy" id="1872076"/>
    <lineage>
        <taxon>Bacteria</taxon>
        <taxon>Pseudomonadati</taxon>
        <taxon>Planctomycetota</taxon>
        <taxon>Candidatus Brocadiia</taxon>
        <taxon>Candidatus Brocadiales</taxon>
        <taxon>Candidatus Scalinduaceae</taxon>
        <taxon>Candidatus Scalindua</taxon>
    </lineage>
</organism>
<feature type="domain" description="Hflx-type G" evidence="9">
    <location>
        <begin position="202"/>
        <end position="368"/>
    </location>
</feature>
<dbReference type="PATRIC" id="fig|1872076.5.peg.4479"/>
<dbReference type="GO" id="GO:0005737">
    <property type="term" value="C:cytoplasm"/>
    <property type="evidence" value="ECO:0007669"/>
    <property type="project" value="UniProtKB-SubCell"/>
</dbReference>
<comment type="cofactor">
    <cofactor evidence="8">
        <name>Mg(2+)</name>
        <dbReference type="ChEBI" id="CHEBI:18420"/>
    </cofactor>
</comment>
<dbReference type="PANTHER" id="PTHR10229:SF0">
    <property type="entry name" value="GTP-BINDING PROTEIN 6-RELATED"/>
    <property type="match status" value="1"/>
</dbReference>